<feature type="compositionally biased region" description="Basic residues" evidence="1">
    <location>
        <begin position="1"/>
        <end position="11"/>
    </location>
</feature>
<proteinExistence type="predicted"/>
<dbReference type="Proteomes" id="UP001175000">
    <property type="component" value="Unassembled WGS sequence"/>
</dbReference>
<feature type="region of interest" description="Disordered" evidence="1">
    <location>
        <begin position="390"/>
        <end position="520"/>
    </location>
</feature>
<gene>
    <name evidence="2" type="ORF">B0T14DRAFT_31919</name>
</gene>
<accession>A0AA40CCI9</accession>
<evidence type="ECO:0000256" key="1">
    <source>
        <dbReference type="SAM" id="MobiDB-lite"/>
    </source>
</evidence>
<feature type="compositionally biased region" description="Polar residues" evidence="1">
    <location>
        <begin position="275"/>
        <end position="287"/>
    </location>
</feature>
<feature type="region of interest" description="Disordered" evidence="1">
    <location>
        <begin position="905"/>
        <end position="925"/>
    </location>
</feature>
<dbReference type="EMBL" id="JAULSU010000001">
    <property type="protein sequence ID" value="KAK0632393.1"/>
    <property type="molecule type" value="Genomic_DNA"/>
</dbReference>
<feature type="compositionally biased region" description="Low complexity" evidence="1">
    <location>
        <begin position="910"/>
        <end position="924"/>
    </location>
</feature>
<organism evidence="2 3">
    <name type="scientific">Immersiella caudata</name>
    <dbReference type="NCBI Taxonomy" id="314043"/>
    <lineage>
        <taxon>Eukaryota</taxon>
        <taxon>Fungi</taxon>
        <taxon>Dikarya</taxon>
        <taxon>Ascomycota</taxon>
        <taxon>Pezizomycotina</taxon>
        <taxon>Sordariomycetes</taxon>
        <taxon>Sordariomycetidae</taxon>
        <taxon>Sordariales</taxon>
        <taxon>Lasiosphaeriaceae</taxon>
        <taxon>Immersiella</taxon>
    </lineage>
</organism>
<feature type="compositionally biased region" description="Polar residues" evidence="1">
    <location>
        <begin position="950"/>
        <end position="973"/>
    </location>
</feature>
<feature type="compositionally biased region" description="Polar residues" evidence="1">
    <location>
        <begin position="12"/>
        <end position="21"/>
    </location>
</feature>
<feature type="region of interest" description="Disordered" evidence="1">
    <location>
        <begin position="176"/>
        <end position="217"/>
    </location>
</feature>
<dbReference type="AlphaFoldDB" id="A0AA40CCI9"/>
<reference evidence="2" key="1">
    <citation type="submission" date="2023-06" db="EMBL/GenBank/DDBJ databases">
        <title>Genome-scale phylogeny and comparative genomics of the fungal order Sordariales.</title>
        <authorList>
            <consortium name="Lawrence Berkeley National Laboratory"/>
            <person name="Hensen N."/>
            <person name="Bonometti L."/>
            <person name="Westerberg I."/>
            <person name="Brannstrom I.O."/>
            <person name="Guillou S."/>
            <person name="Cros-Aarteil S."/>
            <person name="Calhoun S."/>
            <person name="Haridas S."/>
            <person name="Kuo A."/>
            <person name="Mondo S."/>
            <person name="Pangilinan J."/>
            <person name="Riley R."/>
            <person name="Labutti K."/>
            <person name="Andreopoulos B."/>
            <person name="Lipzen A."/>
            <person name="Chen C."/>
            <person name="Yanf M."/>
            <person name="Daum C."/>
            <person name="Ng V."/>
            <person name="Clum A."/>
            <person name="Steindorff A."/>
            <person name="Ohm R."/>
            <person name="Martin F."/>
            <person name="Silar P."/>
            <person name="Natvig D."/>
            <person name="Lalanne C."/>
            <person name="Gautier V."/>
            <person name="Ament-Velasquez S.L."/>
            <person name="Kruys A."/>
            <person name="Hutchinson M.I."/>
            <person name="Powell A.J."/>
            <person name="Barry K."/>
            <person name="Miller A.N."/>
            <person name="Grigoriev I.V."/>
            <person name="Debuchy R."/>
            <person name="Gladieux P."/>
            <person name="Thoren M.H."/>
            <person name="Johannesson H."/>
        </authorList>
    </citation>
    <scope>NUCLEOTIDE SEQUENCE</scope>
    <source>
        <strain evidence="2">CBS 606.72</strain>
    </source>
</reference>
<evidence type="ECO:0000313" key="2">
    <source>
        <dbReference type="EMBL" id="KAK0632393.1"/>
    </source>
</evidence>
<feature type="compositionally biased region" description="Low complexity" evidence="1">
    <location>
        <begin position="22"/>
        <end position="31"/>
    </location>
</feature>
<feature type="compositionally biased region" description="Polar residues" evidence="1">
    <location>
        <begin position="182"/>
        <end position="191"/>
    </location>
</feature>
<feature type="compositionally biased region" description="Basic and acidic residues" evidence="1">
    <location>
        <begin position="619"/>
        <end position="648"/>
    </location>
</feature>
<sequence>MDHVHTARRSTSHGSLNRSYTANAAAHAQTAPLRSNPFSRPLRSVNENSSLLASPGPLESMLKTTTETGDIGPFSIQPIRPPIRPSATYNGPFRIRPGPGEPSFSRAATRSGVNGSDHRDGGRRLPSYRDTTSEIISMYGSDSQRSASSSLSPPFDDLAQRSYSMTSCSSRVLPYQKPSRALQDSTNQTLLQRPRSPFPYPTRLKRPGVRPSSPALTDNGIDYSRMVGIDRVSYRTVHGSYKPTYPRYGRRPTPKLSRFRANSPGDSYMRHDGNPGSQLSRTMSSSLPPGWRNRCNGRFDRSASEQSLRSSSLTSIVDMYRPPSCTPSVQSLPLRSQTYGTFYYDYSEDFDSRPQPVVAPAPVAPVPTRIPSFRRATVLNDGYDAGLQIPAECELDPRHERPSKDNGKLGSNDEDRTEPISRQFHSPYLEALEQKDSRDSIGSAKNGPHSREEATRMTEPPTKHLVPPTGDLLADQEGGSYGKHEIISEDKREKYPMRLGDVTQPGRTTARQDPPSGHDSYDQLDFATHPELTTNLQKLTSAKCNTTYHTHPVPEPITRSASPASIDSRRKTKVYSIEPGLSDLASLVQHLDKATDFVDEDESSIFSRVDLPIGLWAESPRDPPDCLKTNSPRDNEDTNKNGFTDDFRGHKRNFAVPRIDADHLPITSKLSPTETAQWSIVNGGALQPRPATGRLRLQNSAPQLMKALPPLPSASVRSESYIANIFAEDPDPPAEFPPLELSRITTPMSMLSEVSSLDIPRSRQNGDFGTLISSKDGGRMGNFRHNQNSTLAKALSLGVDPSCRLGIYPFGREAGSLMVPTIREEQKSPKPSNGKLRLRVSRGAMAKAQVELKHHPSHITLRPVVVGFESCSELPVLPPLELYSLDAGVDNETDRGRKEPFRATFQPEIASASGSGSGPTPGTSLIMLSSRIEGQELKEAPQHVQKPASRASSASLTNARSSLSDRGSASKTSHGLRKRISDLRVRVVEARMRSAEPPSPKDQTPERDEHASPPIALATVQNDMVNESTEDVGEADSHSMASRGFRGRMSGWMRAVRHAVMVACAGSRKRG</sequence>
<feature type="compositionally biased region" description="Basic and acidic residues" evidence="1">
    <location>
        <begin position="979"/>
        <end position="994"/>
    </location>
</feature>
<name>A0AA40CCI9_9PEZI</name>
<protein>
    <submittedName>
        <fullName evidence="2">Uncharacterized protein</fullName>
    </submittedName>
</protein>
<feature type="region of interest" description="Disordered" evidence="1">
    <location>
        <begin position="937"/>
        <end position="1010"/>
    </location>
</feature>
<feature type="compositionally biased region" description="Basic and acidic residues" evidence="1">
    <location>
        <begin position="395"/>
        <end position="419"/>
    </location>
</feature>
<comment type="caution">
    <text evidence="2">The sequence shown here is derived from an EMBL/GenBank/DDBJ whole genome shotgun (WGS) entry which is preliminary data.</text>
</comment>
<evidence type="ECO:0000313" key="3">
    <source>
        <dbReference type="Proteomes" id="UP001175000"/>
    </source>
</evidence>
<feature type="region of interest" description="Disordered" evidence="1">
    <location>
        <begin position="243"/>
        <end position="292"/>
    </location>
</feature>
<feature type="region of interest" description="Disordered" evidence="1">
    <location>
        <begin position="617"/>
        <end position="649"/>
    </location>
</feature>
<feature type="region of interest" description="Disordered" evidence="1">
    <location>
        <begin position="1"/>
        <end position="130"/>
    </location>
</feature>
<keyword evidence="3" id="KW-1185">Reference proteome</keyword>
<feature type="compositionally biased region" description="Basic and acidic residues" evidence="1">
    <location>
        <begin position="482"/>
        <end position="496"/>
    </location>
</feature>